<sequence length="688" mass="76338">MFSGRQSTSDYEKEADHIAENTMRMSPSFSMPRDEAPDPSRQNGHLSSFTSGGVAIPNTTRGFFESRMGRDLSKVRIHQNSTADLATRALGAKAFAIEDHVWLSSKVETQPNMTLAHELAHVLQWQAGAPSTIRADIFDKSLTQQLLMSDFEGLDVETVERLLEAMLVYIENFPEGSIDRQALQENLDMASQALARMTTSEPEPEPTPAERRARRRRLETPDPDTMRRDIQRIMNLVQETHVSDGEEAQILVIIERYTSSQYRFELFLRALDNRHYYAGAFGGYKFRSGVTAVSRELEGPRWRRFRQLLRTHSRSYRDFEPPEELTFGQSFWTDLSEGQIRDQIFAYFHGMGQAGVAMATSFIDMVRDPVGFIRSIGELPQTISTFWRNRRQILNTFMSASPEEQARYIGRLFGEAEIFLATMGSGTTTAPARATRVLAPIPAEAVVASGRGAAAMSGGGGMALDLGRLGPFAQQGMQMTAHSAQLGSGTRGAREVAEEAGSSSSASGSPSTRRRRTTEPETPPDLTRDEARRLEILEEFSDAQSGHRRPDVAPEGTRATGTTTRPRTRSLSDADVLAANLERTVATRPPGHHAHHMIPKGMREAGPAREILERFNIGINSERNGVWLASEYGVPNVSTGQIHSTIHTRRYVRWLNEQLIQASHGGRAGVLDALASIRSQILNGSVPL</sequence>
<feature type="compositionally biased region" description="Basic and acidic residues" evidence="1">
    <location>
        <begin position="10"/>
        <end position="19"/>
    </location>
</feature>
<proteinExistence type="predicted"/>
<keyword evidence="4" id="KW-1185">Reference proteome</keyword>
<dbReference type="AlphaFoldDB" id="A0A1E5C137"/>
<accession>A0A1E5C137</accession>
<organism evidence="3 4">
    <name type="scientific">Enterovibrio norvegicus FF-454</name>
    <dbReference type="NCBI Taxonomy" id="1185651"/>
    <lineage>
        <taxon>Bacteria</taxon>
        <taxon>Pseudomonadati</taxon>
        <taxon>Pseudomonadota</taxon>
        <taxon>Gammaproteobacteria</taxon>
        <taxon>Vibrionales</taxon>
        <taxon>Vibrionaceae</taxon>
        <taxon>Enterovibrio</taxon>
    </lineage>
</organism>
<dbReference type="InterPro" id="IPR032871">
    <property type="entry name" value="AHH_dom_containing"/>
</dbReference>
<dbReference type="InterPro" id="IPR025295">
    <property type="entry name" value="eCIS_core_dom"/>
</dbReference>
<feature type="compositionally biased region" description="Basic and acidic residues" evidence="1">
    <location>
        <begin position="526"/>
        <end position="536"/>
    </location>
</feature>
<feature type="region of interest" description="Disordered" evidence="1">
    <location>
        <begin position="1"/>
        <end position="54"/>
    </location>
</feature>
<dbReference type="Proteomes" id="UP000095039">
    <property type="component" value="Unassembled WGS sequence"/>
</dbReference>
<feature type="compositionally biased region" description="Low complexity" evidence="1">
    <location>
        <begin position="553"/>
        <end position="565"/>
    </location>
</feature>
<feature type="region of interest" description="Disordered" evidence="1">
    <location>
        <begin position="480"/>
        <end position="570"/>
    </location>
</feature>
<feature type="domain" description="eCIS core" evidence="2">
    <location>
        <begin position="56"/>
        <end position="127"/>
    </location>
</feature>
<dbReference type="EMBL" id="AJWN02000089">
    <property type="protein sequence ID" value="OEE59226.1"/>
    <property type="molecule type" value="Genomic_DNA"/>
</dbReference>
<evidence type="ECO:0000256" key="1">
    <source>
        <dbReference type="SAM" id="MobiDB-lite"/>
    </source>
</evidence>
<evidence type="ECO:0000313" key="4">
    <source>
        <dbReference type="Proteomes" id="UP000095039"/>
    </source>
</evidence>
<protein>
    <recommendedName>
        <fullName evidence="2">eCIS core domain-containing protein</fullName>
    </recommendedName>
</protein>
<feature type="compositionally biased region" description="Low complexity" evidence="1">
    <location>
        <begin position="499"/>
        <end position="511"/>
    </location>
</feature>
<dbReference type="RefSeq" id="WP_016959570.1">
    <property type="nucleotide sequence ID" value="NZ_AJWN02000089.1"/>
</dbReference>
<reference evidence="3 4" key="1">
    <citation type="journal article" date="2012" name="Science">
        <title>Ecological populations of bacteria act as socially cohesive units of antibiotic production and resistance.</title>
        <authorList>
            <person name="Cordero O.X."/>
            <person name="Wildschutte H."/>
            <person name="Kirkup B."/>
            <person name="Proehl S."/>
            <person name="Ngo L."/>
            <person name="Hussain F."/>
            <person name="Le Roux F."/>
            <person name="Mincer T."/>
            <person name="Polz M.F."/>
        </authorList>
    </citation>
    <scope>NUCLEOTIDE SEQUENCE [LARGE SCALE GENOMIC DNA]</scope>
    <source>
        <strain evidence="3 4">FF-454</strain>
    </source>
</reference>
<comment type="caution">
    <text evidence="3">The sequence shown here is derived from an EMBL/GenBank/DDBJ whole genome shotgun (WGS) entry which is preliminary data.</text>
</comment>
<dbReference type="Pfam" id="PF14412">
    <property type="entry name" value="AHH"/>
    <property type="match status" value="1"/>
</dbReference>
<feature type="region of interest" description="Disordered" evidence="1">
    <location>
        <begin position="195"/>
        <end position="224"/>
    </location>
</feature>
<gene>
    <name evidence="3" type="ORF">A1OK_14380</name>
</gene>
<evidence type="ECO:0000259" key="2">
    <source>
        <dbReference type="Pfam" id="PF13699"/>
    </source>
</evidence>
<feature type="compositionally biased region" description="Polar residues" evidence="1">
    <location>
        <begin position="40"/>
        <end position="54"/>
    </location>
</feature>
<evidence type="ECO:0000313" key="3">
    <source>
        <dbReference type="EMBL" id="OEE59226.1"/>
    </source>
</evidence>
<name>A0A1E5C137_9GAMM</name>
<dbReference type="Pfam" id="PF13699">
    <property type="entry name" value="eCIS_core"/>
    <property type="match status" value="1"/>
</dbReference>